<organism evidence="1 2">
    <name type="scientific">Acidithiobacillus montserratensis</name>
    <dbReference type="NCBI Taxonomy" id="2729135"/>
    <lineage>
        <taxon>Bacteria</taxon>
        <taxon>Pseudomonadati</taxon>
        <taxon>Pseudomonadota</taxon>
        <taxon>Acidithiobacillia</taxon>
        <taxon>Acidithiobacillales</taxon>
        <taxon>Acidithiobacillaceae</taxon>
        <taxon>Acidithiobacillus</taxon>
    </lineage>
</organism>
<evidence type="ECO:0000313" key="2">
    <source>
        <dbReference type="Proteomes" id="UP001195965"/>
    </source>
</evidence>
<evidence type="ECO:0000313" key="1">
    <source>
        <dbReference type="EMBL" id="XRI73453.1"/>
    </source>
</evidence>
<sequence length="966" mass="110224">MPLTPYHAKFFAHDLTRRSADDDTNRLSSALSDAQVDLNPHQIEAALFALRNPFSKGVILADEVGLGKTIEAGLLLSQLWAERRRKLLIILPANLRKQWSQEMADKFHLPSIILETKSFNEAIRARILNPFVQPQIVLCSFQFARTKDVYLQQVAWDLVVIDEGHRLRNVYRGSNKIANAIKQALAPYTKVLLTATPLQNSLLELYGLVSIIDEYAFGDLKSFKAQYSRLSSEEDFTELRERLKPLCKRTLRKQVLEYVKYTSRHALVQEFFPTDDEQRLYDEVSEYLQQPILYALPSGQRQLMTLVLRKLLASSSYAIAHTLDGLVKKLEKALVEAALVDSPPEDLGENWEDLDELTDEWDGEENPEEIVKSLTPTEIEGMKAEVLKLREFHTLARSIIQNSKGENLLTALRRGFSASEDAQKRQGAATLQQKAVIFTESRRTQEYLLELLAETEFAGKAILFNGTNNDPQSKVIYRRWMEWNAGTDRISGSPTADMRAALVDCFRDEASILIATEAAAEGINLQFCNLVVNYDLPWNPQRIEQRIGRCHRYGQKFDVVVVNFLNKRNAADVRVYQLLDEKFRLFNGVFGASDEVLGVAESGVDFEKRIAGIYQKCRSPGQISFEFDALQSEMESEITGGQQDAREKLLNNFDIEVIEKVKVQSAQTLDTFNACLWSVTRFMLDGYAAFDDAGHGFRLENRKAGWHDCPLGNYRMAISKSDPADMAGQHTYRLGHPLAQRILADAQGLQLPVAEVVFRYPESGKHITILEPLVGQSGWLACSRYRMDAVESEDHLVFAGTTGDGQEISADQCRRLFDLDGEVVGGDAITVGQFVENDLTDQLRTRWQALTEEIGKRDGTWFDVEMDKLDRWADDRRLSLKAELDDLEQKIKEKRRLARQAANIPDKLERQRELRKLESQRDDAWRTYDQASRDVERKKDDLLGDMGNRMMQRTEEERLFVVRWVL</sequence>
<gene>
    <name evidence="1" type="ORF">HHS34_013575</name>
</gene>
<proteinExistence type="predicted"/>
<name>A0ACD5HFM1_9PROT</name>
<protein>
    <submittedName>
        <fullName evidence="1">SNF2-related protein</fullName>
    </submittedName>
</protein>
<accession>A0ACD5HFM1</accession>
<reference evidence="1 2" key="1">
    <citation type="journal article" date="2021" name="ISME J.">
        <title>Genomic evolution of the class Acidithiobacillia: deep-branching Proteobacteria living in extreme acidic conditions.</title>
        <authorList>
            <person name="Moya-Beltran A."/>
            <person name="Beard S."/>
            <person name="Rojas-Villalobos C."/>
            <person name="Issotta F."/>
            <person name="Gallardo Y."/>
            <person name="Ulloa R."/>
            <person name="Giaveno A."/>
            <person name="Degli Esposti M."/>
            <person name="Johnson D.B."/>
            <person name="Quatrini R."/>
        </authorList>
    </citation>
    <scope>NUCLEOTIDE SEQUENCE [LARGE SCALE GENOMIC DNA]</scope>
    <source>
        <strain evidence="1 2">GG1-14</strain>
    </source>
</reference>
<dbReference type="EMBL" id="CP127526">
    <property type="protein sequence ID" value="XRI73453.1"/>
    <property type="molecule type" value="Genomic_DNA"/>
</dbReference>
<keyword evidence="2" id="KW-1185">Reference proteome</keyword>
<dbReference type="Proteomes" id="UP001195965">
    <property type="component" value="Chromosome"/>
</dbReference>